<name>A0A0F9RAX0_9ZZZZ</name>
<evidence type="ECO:0000313" key="1">
    <source>
        <dbReference type="EMBL" id="KKN53660.1"/>
    </source>
</evidence>
<gene>
    <name evidence="1" type="ORF">LCGC14_0600050</name>
</gene>
<protein>
    <submittedName>
        <fullName evidence="1">Uncharacterized protein</fullName>
    </submittedName>
</protein>
<reference evidence="1" key="1">
    <citation type="journal article" date="2015" name="Nature">
        <title>Complex archaea that bridge the gap between prokaryotes and eukaryotes.</title>
        <authorList>
            <person name="Spang A."/>
            <person name="Saw J.H."/>
            <person name="Jorgensen S.L."/>
            <person name="Zaremba-Niedzwiedzka K."/>
            <person name="Martijn J."/>
            <person name="Lind A.E."/>
            <person name="van Eijk R."/>
            <person name="Schleper C."/>
            <person name="Guy L."/>
            <person name="Ettema T.J."/>
        </authorList>
    </citation>
    <scope>NUCLEOTIDE SEQUENCE</scope>
</reference>
<organism evidence="1">
    <name type="scientific">marine sediment metagenome</name>
    <dbReference type="NCBI Taxonomy" id="412755"/>
    <lineage>
        <taxon>unclassified sequences</taxon>
        <taxon>metagenomes</taxon>
        <taxon>ecological metagenomes</taxon>
    </lineage>
</organism>
<dbReference type="EMBL" id="LAZR01000961">
    <property type="protein sequence ID" value="KKN53660.1"/>
    <property type="molecule type" value="Genomic_DNA"/>
</dbReference>
<comment type="caution">
    <text evidence="1">The sequence shown here is derived from an EMBL/GenBank/DDBJ whole genome shotgun (WGS) entry which is preliminary data.</text>
</comment>
<dbReference type="AlphaFoldDB" id="A0A0F9RAX0"/>
<proteinExistence type="predicted"/>
<sequence>MLYNDHHKNYYQNLYLEFDQILSEKKLQLDQFRFEQFDELIFIAEAFIGKVEDCSEYLFCKFLAGGSAALESDELEHFYEAFISREGMSKEKLHHPRIIDGKLFPSRDRREWFKFVMEAELDLVRNIKLQLSDYVKLARLTSQPFFKKPAEFNCKLLGISTYGYLHFYLEEDESYLCSYELYECNYYGQQDEMSENLEKFKRNLCEAGLTLNLKASELLRGAKNLKVPELLRGAK</sequence>
<accession>A0A0F9RAX0</accession>